<evidence type="ECO:0000256" key="1">
    <source>
        <dbReference type="ARBA" id="ARBA00009183"/>
    </source>
</evidence>
<name>A0A7I8KS25_SPIIN</name>
<accession>A0A7I8KS25</accession>
<dbReference type="Gene3D" id="3.50.50.60">
    <property type="entry name" value="FAD/NAD(P)-binding domain"/>
    <property type="match status" value="1"/>
</dbReference>
<evidence type="ECO:0000313" key="6">
    <source>
        <dbReference type="EMBL" id="CAA7399725.1"/>
    </source>
</evidence>
<dbReference type="AlphaFoldDB" id="A0A7I8KS25"/>
<dbReference type="InterPro" id="IPR020946">
    <property type="entry name" value="Flavin_mOase-like"/>
</dbReference>
<dbReference type="InterPro" id="IPR036188">
    <property type="entry name" value="FAD/NAD-bd_sf"/>
</dbReference>
<evidence type="ECO:0000256" key="4">
    <source>
        <dbReference type="ARBA" id="ARBA00023002"/>
    </source>
</evidence>
<evidence type="ECO:0000256" key="2">
    <source>
        <dbReference type="ARBA" id="ARBA00022630"/>
    </source>
</evidence>
<comment type="cofactor">
    <cofactor evidence="5">
        <name>FAD</name>
        <dbReference type="ChEBI" id="CHEBI:57692"/>
    </cofactor>
</comment>
<dbReference type="GO" id="GO:0050660">
    <property type="term" value="F:flavin adenine dinucleotide binding"/>
    <property type="evidence" value="ECO:0007669"/>
    <property type="project" value="InterPro"/>
</dbReference>
<dbReference type="EMBL" id="LR746270">
    <property type="protein sequence ID" value="CAA7399725.1"/>
    <property type="molecule type" value="Genomic_DNA"/>
</dbReference>
<keyword evidence="2 5" id="KW-0285">Flavoprotein</keyword>
<dbReference type="Pfam" id="PF00743">
    <property type="entry name" value="FMO-like"/>
    <property type="match status" value="1"/>
</dbReference>
<organism evidence="6 7">
    <name type="scientific">Spirodela intermedia</name>
    <name type="common">Intermediate duckweed</name>
    <dbReference type="NCBI Taxonomy" id="51605"/>
    <lineage>
        <taxon>Eukaryota</taxon>
        <taxon>Viridiplantae</taxon>
        <taxon>Streptophyta</taxon>
        <taxon>Embryophyta</taxon>
        <taxon>Tracheophyta</taxon>
        <taxon>Spermatophyta</taxon>
        <taxon>Magnoliopsida</taxon>
        <taxon>Liliopsida</taxon>
        <taxon>Araceae</taxon>
        <taxon>Lemnoideae</taxon>
        <taxon>Spirodela</taxon>
    </lineage>
</organism>
<reference evidence="6" key="1">
    <citation type="submission" date="2020-02" db="EMBL/GenBank/DDBJ databases">
        <authorList>
            <person name="Scholz U."/>
            <person name="Mascher M."/>
            <person name="Fiebig A."/>
        </authorList>
    </citation>
    <scope>NUCLEOTIDE SEQUENCE</scope>
</reference>
<dbReference type="Proteomes" id="UP000663760">
    <property type="component" value="Chromosome 7"/>
</dbReference>
<keyword evidence="7" id="KW-1185">Reference proteome</keyword>
<dbReference type="EC" id="1.-.-.-" evidence="5"/>
<evidence type="ECO:0000256" key="3">
    <source>
        <dbReference type="ARBA" id="ARBA00022827"/>
    </source>
</evidence>
<evidence type="ECO:0000313" key="7">
    <source>
        <dbReference type="Proteomes" id="UP000663760"/>
    </source>
</evidence>
<protein>
    <recommendedName>
        <fullName evidence="5">Flavin-containing monooxygenase</fullName>
        <ecNumber evidence="5">1.-.-.-</ecNumber>
    </recommendedName>
</protein>
<gene>
    <name evidence="6" type="ORF">SI8410_07010395</name>
</gene>
<keyword evidence="3 5" id="KW-0274">FAD</keyword>
<dbReference type="GO" id="GO:0050661">
    <property type="term" value="F:NADP binding"/>
    <property type="evidence" value="ECO:0007669"/>
    <property type="project" value="InterPro"/>
</dbReference>
<sequence>MEKTVGIVGAGASGLAACKSVKEKGFRPVVFEAGAVVGGVWTRTFASTKLQTPRDWYRFSDFPWSEEVTEIFPSHGRVVDYLQAYAEHFDLLRHIKFNSKVLGIDYAGVSGGDALMGALGRYGRGLRWWLRREMANLHATRLR</sequence>
<dbReference type="PROSITE" id="PS51257">
    <property type="entry name" value="PROKAR_LIPOPROTEIN"/>
    <property type="match status" value="1"/>
</dbReference>
<dbReference type="PANTHER" id="PTHR23023">
    <property type="entry name" value="DIMETHYLANILINE MONOOXYGENASE"/>
    <property type="match status" value="1"/>
</dbReference>
<comment type="similarity">
    <text evidence="1 5">Belongs to the FMO family.</text>
</comment>
<dbReference type="GO" id="GO:0004499">
    <property type="term" value="F:N,N-dimethylaniline monooxygenase activity"/>
    <property type="evidence" value="ECO:0007669"/>
    <property type="project" value="InterPro"/>
</dbReference>
<dbReference type="SUPFAM" id="SSF51905">
    <property type="entry name" value="FAD/NAD(P)-binding domain"/>
    <property type="match status" value="1"/>
</dbReference>
<evidence type="ECO:0000256" key="5">
    <source>
        <dbReference type="RuleBase" id="RU361177"/>
    </source>
</evidence>
<dbReference type="OrthoDB" id="66881at2759"/>
<keyword evidence="5" id="KW-0503">Monooxygenase</keyword>
<keyword evidence="4 5" id="KW-0560">Oxidoreductase</keyword>
<proteinExistence type="inferred from homology"/>
<dbReference type="InterPro" id="IPR050346">
    <property type="entry name" value="FMO-like"/>
</dbReference>